<sequence>MATLMVLSCPPRLCQRSFFFCVAGRPCTVKRLLHRMRTILCTMRHGFFEASSPGMGLDPSRMHAARGDHQTRSKPLFFTIIFHCIFCDIFCTPHLYLLKCLHRPKSLVLRIRRKPWLRSLTAQAVMARQSQRDILIMGTPMSFLSSTSTFSWAAQRSVRTAIRRARDRSWSLSTATAECSPFRSVPARCGQRPSTRSATTRTRCRLSLPPSVPQVERRVPSTALLTRCASRWARGRTGSTRWPNPRCSSRRRKRSPVRSSRRALTRSFRGRRRRGRLAACALRKWHASRSSSRARRSRTRCSGCGGATERTAPSIPTPRVPIHPAQALDGLMALATYGSDSLATSGDFWRLRDSSGS</sequence>
<reference evidence="1" key="1">
    <citation type="submission" date="2021-02" db="EMBL/GenBank/DDBJ databases">
        <authorList>
            <consortium name="DOE Joint Genome Institute"/>
            <person name="Ahrendt S."/>
            <person name="Looney B.P."/>
            <person name="Miyauchi S."/>
            <person name="Morin E."/>
            <person name="Drula E."/>
            <person name="Courty P.E."/>
            <person name="Chicoki N."/>
            <person name="Fauchery L."/>
            <person name="Kohler A."/>
            <person name="Kuo A."/>
            <person name="Labutti K."/>
            <person name="Pangilinan J."/>
            <person name="Lipzen A."/>
            <person name="Riley R."/>
            <person name="Andreopoulos W."/>
            <person name="He G."/>
            <person name="Johnson J."/>
            <person name="Barry K.W."/>
            <person name="Grigoriev I.V."/>
            <person name="Nagy L."/>
            <person name="Hibbett D."/>
            <person name="Henrissat B."/>
            <person name="Matheny P.B."/>
            <person name="Labbe J."/>
            <person name="Martin F."/>
        </authorList>
    </citation>
    <scope>NUCLEOTIDE SEQUENCE</scope>
    <source>
        <strain evidence="1">FP105234-sp</strain>
    </source>
</reference>
<name>A0ACB8RQ97_9AGAM</name>
<organism evidence="1 2">
    <name type="scientific">Auriscalpium vulgare</name>
    <dbReference type="NCBI Taxonomy" id="40419"/>
    <lineage>
        <taxon>Eukaryota</taxon>
        <taxon>Fungi</taxon>
        <taxon>Dikarya</taxon>
        <taxon>Basidiomycota</taxon>
        <taxon>Agaricomycotina</taxon>
        <taxon>Agaricomycetes</taxon>
        <taxon>Russulales</taxon>
        <taxon>Auriscalpiaceae</taxon>
        <taxon>Auriscalpium</taxon>
    </lineage>
</organism>
<dbReference type="EMBL" id="MU275934">
    <property type="protein sequence ID" value="KAI0046120.1"/>
    <property type="molecule type" value="Genomic_DNA"/>
</dbReference>
<gene>
    <name evidence="1" type="ORF">FA95DRAFT_1596456</name>
</gene>
<evidence type="ECO:0000313" key="2">
    <source>
        <dbReference type="Proteomes" id="UP000814033"/>
    </source>
</evidence>
<keyword evidence="2" id="KW-1185">Reference proteome</keyword>
<reference evidence="1" key="2">
    <citation type="journal article" date="2022" name="New Phytol.">
        <title>Evolutionary transition to the ectomycorrhizal habit in the genomes of a hyperdiverse lineage of mushroom-forming fungi.</title>
        <authorList>
            <person name="Looney B."/>
            <person name="Miyauchi S."/>
            <person name="Morin E."/>
            <person name="Drula E."/>
            <person name="Courty P.E."/>
            <person name="Kohler A."/>
            <person name="Kuo A."/>
            <person name="LaButti K."/>
            <person name="Pangilinan J."/>
            <person name="Lipzen A."/>
            <person name="Riley R."/>
            <person name="Andreopoulos W."/>
            <person name="He G."/>
            <person name="Johnson J."/>
            <person name="Nolan M."/>
            <person name="Tritt A."/>
            <person name="Barry K.W."/>
            <person name="Grigoriev I.V."/>
            <person name="Nagy L.G."/>
            <person name="Hibbett D."/>
            <person name="Henrissat B."/>
            <person name="Matheny P.B."/>
            <person name="Labbe J."/>
            <person name="Martin F.M."/>
        </authorList>
    </citation>
    <scope>NUCLEOTIDE SEQUENCE</scope>
    <source>
        <strain evidence="1">FP105234-sp</strain>
    </source>
</reference>
<comment type="caution">
    <text evidence="1">The sequence shown here is derived from an EMBL/GenBank/DDBJ whole genome shotgun (WGS) entry which is preliminary data.</text>
</comment>
<evidence type="ECO:0000313" key="1">
    <source>
        <dbReference type="EMBL" id="KAI0046120.1"/>
    </source>
</evidence>
<accession>A0ACB8RQ97</accession>
<dbReference type="Proteomes" id="UP000814033">
    <property type="component" value="Unassembled WGS sequence"/>
</dbReference>
<protein>
    <submittedName>
        <fullName evidence="1">Uncharacterized protein</fullName>
    </submittedName>
</protein>
<proteinExistence type="predicted"/>